<keyword evidence="7 9" id="KW-1133">Transmembrane helix</keyword>
<feature type="transmembrane region" description="Helical" evidence="9">
    <location>
        <begin position="121"/>
        <end position="147"/>
    </location>
</feature>
<dbReference type="AlphaFoldDB" id="A0A7J4J2E9"/>
<dbReference type="Pfam" id="PF04922">
    <property type="entry name" value="DIE2_ALG10"/>
    <property type="match status" value="1"/>
</dbReference>
<dbReference type="GO" id="GO:0006488">
    <property type="term" value="P:dolichol-linked oligosaccharide biosynthetic process"/>
    <property type="evidence" value="ECO:0007669"/>
    <property type="project" value="InterPro"/>
</dbReference>
<evidence type="ECO:0000256" key="9">
    <source>
        <dbReference type="SAM" id="Phobius"/>
    </source>
</evidence>
<feature type="transmembrane region" description="Helical" evidence="9">
    <location>
        <begin position="266"/>
        <end position="284"/>
    </location>
</feature>
<feature type="transmembrane region" description="Helical" evidence="9">
    <location>
        <begin position="304"/>
        <end position="328"/>
    </location>
</feature>
<comment type="pathway">
    <text evidence="2">Protein modification; protein glycosylation.</text>
</comment>
<evidence type="ECO:0000256" key="1">
    <source>
        <dbReference type="ARBA" id="ARBA00004477"/>
    </source>
</evidence>
<dbReference type="EMBL" id="DUGC01000098">
    <property type="protein sequence ID" value="HIH10237.1"/>
    <property type="molecule type" value="Genomic_DNA"/>
</dbReference>
<sequence>MDSGMAGKLLIFTIVLMLGAGLYAFIADPALHADEKYHFPQIQIFCNGNLQMLPTIATLPGYHLVSAAIISVFDGCPQQAARAVSFFAGAASIIVAFLIARKLHGEREGLLKMAQFAAFPLLFPLFFLIYTDALSVLFMLTSFYFMLERKPSLSGIAAILGVLVRQGNIFWLIFILLYGYLNEKSEGKKSLARYAGEKWVFIAGIAMLALLAPLIVSSQFAASEREMHPLGYAGLGNIFFLLAIFFFLFLPANIRSILEAINNHDYCKKITLALLLAIFAAYMLTFSNTHPYNHNMFFLHNQILAAMTSSALAKALAFLPIALSLLAISRARLSIPNGKWFYVIAALSLIPAWMIEQRYAIVPLAFFIVLRKPESERSELLTLALFISASIIATAGIIGEKFFP</sequence>
<feature type="transmembrane region" description="Helical" evidence="9">
    <location>
        <begin position="199"/>
        <end position="220"/>
    </location>
</feature>
<keyword evidence="4" id="KW-0808">Transferase</keyword>
<evidence type="ECO:0000256" key="2">
    <source>
        <dbReference type="ARBA" id="ARBA00004922"/>
    </source>
</evidence>
<evidence type="ECO:0000256" key="6">
    <source>
        <dbReference type="ARBA" id="ARBA00022824"/>
    </source>
</evidence>
<evidence type="ECO:0000313" key="10">
    <source>
        <dbReference type="EMBL" id="HIH10237.1"/>
    </source>
</evidence>
<evidence type="ECO:0000256" key="4">
    <source>
        <dbReference type="ARBA" id="ARBA00022679"/>
    </source>
</evidence>
<comment type="caution">
    <text evidence="10">The sequence shown here is derived from an EMBL/GenBank/DDBJ whole genome shotgun (WGS) entry which is preliminary data.</text>
</comment>
<keyword evidence="6" id="KW-0256">Endoplasmic reticulum</keyword>
<organism evidence="10 11">
    <name type="scientific">Candidatus Iainarchaeum sp</name>
    <dbReference type="NCBI Taxonomy" id="3101447"/>
    <lineage>
        <taxon>Archaea</taxon>
        <taxon>Candidatus Iainarchaeota</taxon>
        <taxon>Candidatus Iainarchaeia</taxon>
        <taxon>Candidatus Iainarchaeales</taxon>
        <taxon>Candidatus Iainarchaeaceae</taxon>
        <taxon>Candidatus Iainarchaeum</taxon>
    </lineage>
</organism>
<evidence type="ECO:0000256" key="5">
    <source>
        <dbReference type="ARBA" id="ARBA00022692"/>
    </source>
</evidence>
<comment type="subcellular location">
    <subcellularLocation>
        <location evidence="1">Endoplasmic reticulum membrane</location>
        <topology evidence="1">Multi-pass membrane protein</topology>
    </subcellularLocation>
</comment>
<evidence type="ECO:0000256" key="7">
    <source>
        <dbReference type="ARBA" id="ARBA00022989"/>
    </source>
</evidence>
<keyword evidence="8 9" id="KW-0472">Membrane</keyword>
<accession>A0A7J4J2E9</accession>
<feature type="transmembrane region" description="Helical" evidence="9">
    <location>
        <begin position="340"/>
        <end position="360"/>
    </location>
</feature>
<evidence type="ECO:0000256" key="8">
    <source>
        <dbReference type="ARBA" id="ARBA00023136"/>
    </source>
</evidence>
<feature type="transmembrane region" description="Helical" evidence="9">
    <location>
        <begin position="6"/>
        <end position="31"/>
    </location>
</feature>
<feature type="transmembrane region" description="Helical" evidence="9">
    <location>
        <begin position="153"/>
        <end position="178"/>
    </location>
</feature>
<feature type="transmembrane region" description="Helical" evidence="9">
    <location>
        <begin position="380"/>
        <end position="399"/>
    </location>
</feature>
<reference evidence="11" key="1">
    <citation type="journal article" date="2020" name="bioRxiv">
        <title>A rank-normalized archaeal taxonomy based on genome phylogeny resolves widespread incomplete and uneven classifications.</title>
        <authorList>
            <person name="Rinke C."/>
            <person name="Chuvochina M."/>
            <person name="Mussig A.J."/>
            <person name="Chaumeil P.-A."/>
            <person name="Waite D.W."/>
            <person name="Whitman W.B."/>
            <person name="Parks D.H."/>
            <person name="Hugenholtz P."/>
        </authorList>
    </citation>
    <scope>NUCLEOTIDE SEQUENCE [LARGE SCALE GENOMIC DNA]</scope>
</reference>
<feature type="transmembrane region" description="Helical" evidence="9">
    <location>
        <begin position="232"/>
        <end position="254"/>
    </location>
</feature>
<keyword evidence="5 9" id="KW-0812">Transmembrane</keyword>
<dbReference type="InterPro" id="IPR016900">
    <property type="entry name" value="Alg10"/>
</dbReference>
<evidence type="ECO:0000256" key="3">
    <source>
        <dbReference type="ARBA" id="ARBA00022676"/>
    </source>
</evidence>
<dbReference type="GO" id="GO:0106073">
    <property type="term" value="F:dolichyl pyrophosphate Glc2Man9GlcNAc2 alpha-1,2-glucosyltransferase activity"/>
    <property type="evidence" value="ECO:0007669"/>
    <property type="project" value="InterPro"/>
</dbReference>
<name>A0A7J4J2E9_9ARCH</name>
<dbReference type="PANTHER" id="PTHR12989:SF10">
    <property type="entry name" value="DOL-P-GLC:GLC(2)MAN(9)GLCNAC(2)-PP-DOL ALPHA-1,2-GLUCOSYLTRANSFERASE-RELATED"/>
    <property type="match status" value="1"/>
</dbReference>
<dbReference type="PANTHER" id="PTHR12989">
    <property type="entry name" value="ALPHA-1,2-GLUCOSYLTRANSFERASE ALG10"/>
    <property type="match status" value="1"/>
</dbReference>
<evidence type="ECO:0000313" key="11">
    <source>
        <dbReference type="Proteomes" id="UP000565078"/>
    </source>
</evidence>
<feature type="transmembrane region" description="Helical" evidence="9">
    <location>
        <begin position="52"/>
        <end position="73"/>
    </location>
</feature>
<evidence type="ECO:0008006" key="12">
    <source>
        <dbReference type="Google" id="ProtNLM"/>
    </source>
</evidence>
<protein>
    <recommendedName>
        <fullName evidence="12">Glycosyltransferase family 39 protein</fullName>
    </recommendedName>
</protein>
<keyword evidence="3" id="KW-0328">Glycosyltransferase</keyword>
<gene>
    <name evidence="10" type="ORF">HA254_06250</name>
</gene>
<feature type="transmembrane region" description="Helical" evidence="9">
    <location>
        <begin position="79"/>
        <end position="100"/>
    </location>
</feature>
<dbReference type="Proteomes" id="UP000565078">
    <property type="component" value="Unassembled WGS sequence"/>
</dbReference>
<proteinExistence type="predicted"/>